<dbReference type="InterPro" id="IPR001810">
    <property type="entry name" value="F-box_dom"/>
</dbReference>
<dbReference type="CDD" id="cd09917">
    <property type="entry name" value="F-box_SF"/>
    <property type="match status" value="1"/>
</dbReference>
<dbReference type="AlphaFoldDB" id="A0A2I2FHU6"/>
<evidence type="ECO:0000259" key="1">
    <source>
        <dbReference type="PROSITE" id="PS50181"/>
    </source>
</evidence>
<name>A0A2I2FHU6_ASPCN</name>
<dbReference type="Pfam" id="PF00646">
    <property type="entry name" value="F-box"/>
    <property type="match status" value="1"/>
</dbReference>
<feature type="domain" description="F-box" evidence="1">
    <location>
        <begin position="32"/>
        <end position="83"/>
    </location>
</feature>
<proteinExistence type="predicted"/>
<sequence>MTRWIRKLLRLVRLFKGRNGYERLSPREEPPWSPFLELPLDILLVIIPYLQLVDQACLALTCKPLYRLLRSVHGDEQLAWPRYLASPLPACEFGSQSHVLRNDLLLKLEDTHWRFCRRCLKLHPKNHFTYADTWRPSLDRYCIIDVGVVDLCACLALTYANGIRLVDWIQTGVASHDLHRNICRKFQLRVLKNTRFLIHRCSVTSEPDAFVALTTTVALGSDNCLVVTTRHNVYWSTPHHHPGDFSDNRAIYRAPHNIESIFACPHMHALAWLYGQYSRFLVHEKRCGVCDTTLNLLHSTGDGLHSVIQAERNLGIMYNNLSKPWVQSGCSLRWWKSSRRPGNPMERLWYEWSRWP</sequence>
<evidence type="ECO:0000313" key="3">
    <source>
        <dbReference type="Proteomes" id="UP000234585"/>
    </source>
</evidence>
<dbReference type="RefSeq" id="XP_024674204.1">
    <property type="nucleotide sequence ID" value="XM_024818236.1"/>
</dbReference>
<organism evidence="2 3">
    <name type="scientific">Aspergillus candidus</name>
    <dbReference type="NCBI Taxonomy" id="41067"/>
    <lineage>
        <taxon>Eukaryota</taxon>
        <taxon>Fungi</taxon>
        <taxon>Dikarya</taxon>
        <taxon>Ascomycota</taxon>
        <taxon>Pezizomycotina</taxon>
        <taxon>Eurotiomycetes</taxon>
        <taxon>Eurotiomycetidae</taxon>
        <taxon>Eurotiales</taxon>
        <taxon>Aspergillaceae</taxon>
        <taxon>Aspergillus</taxon>
        <taxon>Aspergillus subgen. Circumdati</taxon>
    </lineage>
</organism>
<dbReference type="Proteomes" id="UP000234585">
    <property type="component" value="Unassembled WGS sequence"/>
</dbReference>
<evidence type="ECO:0000313" key="2">
    <source>
        <dbReference type="EMBL" id="PLB40192.1"/>
    </source>
</evidence>
<accession>A0A2I2FHU6</accession>
<protein>
    <recommendedName>
        <fullName evidence="1">F-box domain-containing protein</fullName>
    </recommendedName>
</protein>
<keyword evidence="3" id="KW-1185">Reference proteome</keyword>
<dbReference type="OrthoDB" id="4454461at2759"/>
<gene>
    <name evidence="2" type="ORF">BDW47DRAFT_135066</name>
</gene>
<dbReference type="PROSITE" id="PS50181">
    <property type="entry name" value="FBOX"/>
    <property type="match status" value="1"/>
</dbReference>
<dbReference type="GeneID" id="36525396"/>
<dbReference type="InterPro" id="IPR036047">
    <property type="entry name" value="F-box-like_dom_sf"/>
</dbReference>
<reference evidence="2 3" key="1">
    <citation type="submission" date="2017-12" db="EMBL/GenBank/DDBJ databases">
        <authorList>
            <consortium name="DOE Joint Genome Institute"/>
            <person name="Haridas S."/>
            <person name="Kjaerbolling I."/>
            <person name="Vesth T.C."/>
            <person name="Frisvad J.C."/>
            <person name="Nybo J.L."/>
            <person name="Theobald S."/>
            <person name="Kuo A."/>
            <person name="Bowyer P."/>
            <person name="Matsuda Y."/>
            <person name="Mondo S."/>
            <person name="Lyhne E.K."/>
            <person name="Kogle M.E."/>
            <person name="Clum A."/>
            <person name="Lipzen A."/>
            <person name="Salamov A."/>
            <person name="Ngan C.Y."/>
            <person name="Daum C."/>
            <person name="Chiniquy J."/>
            <person name="Barry K."/>
            <person name="LaButti K."/>
            <person name="Simmons B.A."/>
            <person name="Magnuson J.K."/>
            <person name="Mortensen U.H."/>
            <person name="Larsen T.O."/>
            <person name="Grigoriev I.V."/>
            <person name="Baker S.E."/>
            <person name="Andersen M.R."/>
            <person name="Nordberg H.P."/>
            <person name="Cantor M.N."/>
            <person name="Hua S.X."/>
        </authorList>
    </citation>
    <scope>NUCLEOTIDE SEQUENCE [LARGE SCALE GENOMIC DNA]</scope>
    <source>
        <strain evidence="2 3">CBS 102.13</strain>
    </source>
</reference>
<dbReference type="SUPFAM" id="SSF81383">
    <property type="entry name" value="F-box domain"/>
    <property type="match status" value="1"/>
</dbReference>
<dbReference type="EMBL" id="KZ559125">
    <property type="protein sequence ID" value="PLB40192.1"/>
    <property type="molecule type" value="Genomic_DNA"/>
</dbReference>